<sequence length="254" mass="29085">MKEKFPVITGAESFFLKGNDIGLLLSHGFMGTPQSVQYIGEKLFHLGYTVCAPRLKGHGTHYKDLEKSSYQDWLLDLEINYKLLKETCSSIFVIGQSMGGTLALWMAKKYKDINGLVLINAALNVPNYEKWIGKTMPKYIHESEPDIKQENVYEITYNKVPIKSINQLQLLMEKTPEFLQAITNPTVCFKSAEDHVVPPENTDFIYQHISSIHKKVITLHNSYHVASMDNDKDNIVKYTHQFIQKTLEEKAVEL</sequence>
<evidence type="ECO:0000313" key="3">
    <source>
        <dbReference type="Proteomes" id="UP001232245"/>
    </source>
</evidence>
<dbReference type="EMBL" id="JAUSTZ010000001">
    <property type="protein sequence ID" value="MDQ0224082.1"/>
    <property type="molecule type" value="Genomic_DNA"/>
</dbReference>
<dbReference type="EC" id="3.1.1.1" evidence="2"/>
<name>A0ABT9YVR7_9BACI</name>
<dbReference type="InterPro" id="IPR051044">
    <property type="entry name" value="MAG_DAG_Lipase"/>
</dbReference>
<dbReference type="PANTHER" id="PTHR11614">
    <property type="entry name" value="PHOSPHOLIPASE-RELATED"/>
    <property type="match status" value="1"/>
</dbReference>
<dbReference type="GO" id="GO:0106435">
    <property type="term" value="F:carboxylesterase activity"/>
    <property type="evidence" value="ECO:0007669"/>
    <property type="project" value="UniProtKB-EC"/>
</dbReference>
<dbReference type="PIRSF" id="PIRSF017388">
    <property type="entry name" value="Esterase_lipase"/>
    <property type="match status" value="1"/>
</dbReference>
<feature type="domain" description="Serine aminopeptidase S33" evidence="1">
    <location>
        <begin position="23"/>
        <end position="229"/>
    </location>
</feature>
<keyword evidence="3" id="KW-1185">Reference proteome</keyword>
<evidence type="ECO:0000313" key="2">
    <source>
        <dbReference type="EMBL" id="MDQ0224082.1"/>
    </source>
</evidence>
<proteinExistence type="predicted"/>
<dbReference type="Gene3D" id="3.40.50.1820">
    <property type="entry name" value="alpha/beta hydrolase"/>
    <property type="match status" value="1"/>
</dbReference>
<comment type="caution">
    <text evidence="2">The sequence shown here is derived from an EMBL/GenBank/DDBJ whole genome shotgun (WGS) entry which is preliminary data.</text>
</comment>
<dbReference type="InterPro" id="IPR022742">
    <property type="entry name" value="Hydrolase_4"/>
</dbReference>
<protein>
    <submittedName>
        <fullName evidence="2">Carboxylesterase</fullName>
        <ecNumber evidence="2">3.1.1.1</ecNumber>
    </submittedName>
</protein>
<dbReference type="Pfam" id="PF12146">
    <property type="entry name" value="Hydrolase_4"/>
    <property type="match status" value="1"/>
</dbReference>
<dbReference type="InterPro" id="IPR029058">
    <property type="entry name" value="AB_hydrolase_fold"/>
</dbReference>
<accession>A0ABT9YVR7</accession>
<keyword evidence="2" id="KW-0378">Hydrolase</keyword>
<gene>
    <name evidence="2" type="ORF">J2S02_000404</name>
</gene>
<evidence type="ECO:0000259" key="1">
    <source>
        <dbReference type="Pfam" id="PF12146"/>
    </source>
</evidence>
<dbReference type="SUPFAM" id="SSF53474">
    <property type="entry name" value="alpha/beta-Hydrolases"/>
    <property type="match status" value="1"/>
</dbReference>
<organism evidence="2 3">
    <name type="scientific">Metabacillus niabensis</name>
    <dbReference type="NCBI Taxonomy" id="324854"/>
    <lineage>
        <taxon>Bacteria</taxon>
        <taxon>Bacillati</taxon>
        <taxon>Bacillota</taxon>
        <taxon>Bacilli</taxon>
        <taxon>Bacillales</taxon>
        <taxon>Bacillaceae</taxon>
        <taxon>Metabacillus</taxon>
    </lineage>
</organism>
<dbReference type="InterPro" id="IPR012354">
    <property type="entry name" value="Esterase_lipase"/>
</dbReference>
<reference evidence="2 3" key="1">
    <citation type="submission" date="2023-07" db="EMBL/GenBank/DDBJ databases">
        <title>Genomic Encyclopedia of Type Strains, Phase IV (KMG-IV): sequencing the most valuable type-strain genomes for metagenomic binning, comparative biology and taxonomic classification.</title>
        <authorList>
            <person name="Goeker M."/>
        </authorList>
    </citation>
    <scope>NUCLEOTIDE SEQUENCE [LARGE SCALE GENOMIC DNA]</scope>
    <source>
        <strain evidence="2 3">DSM 17723</strain>
    </source>
</reference>
<dbReference type="RefSeq" id="WP_174879975.1">
    <property type="nucleotide sequence ID" value="NZ_CADEPK010000083.1"/>
</dbReference>
<dbReference type="Proteomes" id="UP001232245">
    <property type="component" value="Unassembled WGS sequence"/>
</dbReference>